<dbReference type="AlphaFoldDB" id="A0A8J5XJU7"/>
<feature type="compositionally biased region" description="Low complexity" evidence="4">
    <location>
        <begin position="300"/>
        <end position="327"/>
    </location>
</feature>
<sequence length="610" mass="62598">MAETAEVLRAELDETKQKLEALKAQKGSLSLLQNDVKEKAAEIERLRDQVSKERATSRANLQKVMRVSSEKKVLEDQLALLQGQAQHAAPVMDPSMLAELDSLRAQLNAAMTAQMRAEGEADALRRAAQLGSVGGGHDEELERVRAAMGKLAADNAQLVEQRDDLADEVTCLKDEVAELRRAHAGGGGGGGGAGGAGGASGEVLHLREEVDMLRAQLESVMGTKPLSNGGGRTMEGVLISDDDDDDDRAGGGDDDDNDDDDDGGMVSEATARNTPAAGANGASDDDPLGLGLPSSPPPAASATTSAVAGTTVSPPGAAAGADGSAAAKPKKGKGKGKAGQDGAPPAGGSMSPPPAQHAAHPAAPARPAVEQSPAVVVPRYSPAESQYNRMVQEELTAGQHAARRPSVGRGGGGGGGRAGAQGGGAAGGSSTGGLLGLTLGGLNPIAKIIAGGPSGAGASAGAGAGRLNATINGADPELVAFESKRLGARVHALFNQGRYAEALEVAEQQRALLLESYGSEHQEYATSVNNVATLYQALGRHEEAEPLLQQASRIQERRLGHEHPHTLASLANLATVYEAMGQREKAEALNVLVRAMRQRWDEKQRAARAR</sequence>
<feature type="region of interest" description="Disordered" evidence="4">
    <location>
        <begin position="221"/>
        <end position="373"/>
    </location>
</feature>
<keyword evidence="6" id="KW-1185">Reference proteome</keyword>
<dbReference type="SUPFAM" id="SSF48452">
    <property type="entry name" value="TPR-like"/>
    <property type="match status" value="1"/>
</dbReference>
<dbReference type="PANTHER" id="PTHR45641:SF19">
    <property type="entry name" value="NEPHROCYSTIN-3"/>
    <property type="match status" value="1"/>
</dbReference>
<proteinExistence type="predicted"/>
<organism evidence="5 6">
    <name type="scientific">Diacronema lutheri</name>
    <name type="common">Unicellular marine alga</name>
    <name type="synonym">Monochrysis lutheri</name>
    <dbReference type="NCBI Taxonomy" id="2081491"/>
    <lineage>
        <taxon>Eukaryota</taxon>
        <taxon>Haptista</taxon>
        <taxon>Haptophyta</taxon>
        <taxon>Pavlovophyceae</taxon>
        <taxon>Pavlovales</taxon>
        <taxon>Pavlovaceae</taxon>
        <taxon>Diacronema</taxon>
    </lineage>
</organism>
<feature type="region of interest" description="Disordered" evidence="4">
    <location>
        <begin position="395"/>
        <end position="429"/>
    </location>
</feature>
<keyword evidence="1" id="KW-0677">Repeat</keyword>
<dbReference type="Gene3D" id="1.25.40.10">
    <property type="entry name" value="Tetratricopeptide repeat domain"/>
    <property type="match status" value="1"/>
</dbReference>
<feature type="coiled-coil region" evidence="3">
    <location>
        <begin position="2"/>
        <end position="84"/>
    </location>
</feature>
<dbReference type="PANTHER" id="PTHR45641">
    <property type="entry name" value="TETRATRICOPEPTIDE REPEAT PROTEIN (AFU_ORTHOLOGUE AFUA_6G03870)"/>
    <property type="match status" value="1"/>
</dbReference>
<dbReference type="OrthoDB" id="5986190at2759"/>
<evidence type="ECO:0000313" key="6">
    <source>
        <dbReference type="Proteomes" id="UP000751190"/>
    </source>
</evidence>
<name>A0A8J5XJU7_DIALT</name>
<protein>
    <recommendedName>
        <fullName evidence="7">Kinesin light chain</fullName>
    </recommendedName>
</protein>
<keyword evidence="2" id="KW-0802">TPR repeat</keyword>
<gene>
    <name evidence="5" type="ORF">KFE25_005603</name>
</gene>
<feature type="compositionally biased region" description="Acidic residues" evidence="4">
    <location>
        <begin position="240"/>
        <end position="263"/>
    </location>
</feature>
<evidence type="ECO:0000313" key="5">
    <source>
        <dbReference type="EMBL" id="KAG8466033.1"/>
    </source>
</evidence>
<accession>A0A8J5XJU7</accession>
<evidence type="ECO:0000256" key="2">
    <source>
        <dbReference type="ARBA" id="ARBA00022803"/>
    </source>
</evidence>
<dbReference type="Pfam" id="PF13424">
    <property type="entry name" value="TPR_12"/>
    <property type="match status" value="1"/>
</dbReference>
<dbReference type="EMBL" id="JAGTXO010000009">
    <property type="protein sequence ID" value="KAG8466033.1"/>
    <property type="molecule type" value="Genomic_DNA"/>
</dbReference>
<feature type="coiled-coil region" evidence="3">
    <location>
        <begin position="148"/>
        <end position="182"/>
    </location>
</feature>
<feature type="compositionally biased region" description="Gly residues" evidence="4">
    <location>
        <begin position="408"/>
        <end position="429"/>
    </location>
</feature>
<keyword evidence="3" id="KW-0175">Coiled coil</keyword>
<evidence type="ECO:0000256" key="4">
    <source>
        <dbReference type="SAM" id="MobiDB-lite"/>
    </source>
</evidence>
<feature type="compositionally biased region" description="Low complexity" evidence="4">
    <location>
        <begin position="340"/>
        <end position="368"/>
    </location>
</feature>
<dbReference type="InterPro" id="IPR011990">
    <property type="entry name" value="TPR-like_helical_dom_sf"/>
</dbReference>
<evidence type="ECO:0000256" key="1">
    <source>
        <dbReference type="ARBA" id="ARBA00022737"/>
    </source>
</evidence>
<comment type="caution">
    <text evidence="5">The sequence shown here is derived from an EMBL/GenBank/DDBJ whole genome shotgun (WGS) entry which is preliminary data.</text>
</comment>
<evidence type="ECO:0000256" key="3">
    <source>
        <dbReference type="SAM" id="Coils"/>
    </source>
</evidence>
<dbReference type="Proteomes" id="UP000751190">
    <property type="component" value="Unassembled WGS sequence"/>
</dbReference>
<evidence type="ECO:0008006" key="7">
    <source>
        <dbReference type="Google" id="ProtNLM"/>
    </source>
</evidence>
<reference evidence="5" key="1">
    <citation type="submission" date="2021-05" db="EMBL/GenBank/DDBJ databases">
        <title>The genome of the haptophyte Pavlova lutheri (Diacronema luteri, Pavlovales) - a model for lipid biosynthesis in eukaryotic algae.</title>
        <authorList>
            <person name="Hulatt C.J."/>
            <person name="Posewitz M.C."/>
        </authorList>
    </citation>
    <scope>NUCLEOTIDE SEQUENCE</scope>
    <source>
        <strain evidence="5">NIVA-4/92</strain>
    </source>
</reference>